<evidence type="ECO:0000313" key="2">
    <source>
        <dbReference type="Proteomes" id="UP000321419"/>
    </source>
</evidence>
<name>A0A510XSN2_9GAMM</name>
<comment type="caution">
    <text evidence="1">The sequence shown here is derived from an EMBL/GenBank/DDBJ whole genome shotgun (WGS) entry which is preliminary data.</text>
</comment>
<evidence type="ECO:0008006" key="3">
    <source>
        <dbReference type="Google" id="ProtNLM"/>
    </source>
</evidence>
<dbReference type="RefSeq" id="WP_089349696.1">
    <property type="nucleotide sequence ID" value="NZ_BJUM01000004.1"/>
</dbReference>
<proteinExistence type="predicted"/>
<organism evidence="1 2">
    <name type="scientific">Pseudoalteromonas espejiana</name>
    <dbReference type="NCBI Taxonomy" id="28107"/>
    <lineage>
        <taxon>Bacteria</taxon>
        <taxon>Pseudomonadati</taxon>
        <taxon>Pseudomonadota</taxon>
        <taxon>Gammaproteobacteria</taxon>
        <taxon>Alteromonadales</taxon>
        <taxon>Pseudoalteromonadaceae</taxon>
        <taxon>Pseudoalteromonas</taxon>
    </lineage>
</organism>
<dbReference type="AlphaFoldDB" id="A0A510XSN2"/>
<reference evidence="1 2" key="1">
    <citation type="submission" date="2019-07" db="EMBL/GenBank/DDBJ databases">
        <title>Whole genome shotgun sequence of Pseudoalteromonas espejiana NBRC 102222.</title>
        <authorList>
            <person name="Hosoyama A."/>
            <person name="Uohara A."/>
            <person name="Ohji S."/>
            <person name="Ichikawa N."/>
        </authorList>
    </citation>
    <scope>NUCLEOTIDE SEQUENCE [LARGE SCALE GENOMIC DNA]</scope>
    <source>
        <strain evidence="1 2">NBRC 102222</strain>
    </source>
</reference>
<accession>A0A510XSN2</accession>
<keyword evidence="2" id="KW-1185">Reference proteome</keyword>
<dbReference type="OrthoDB" id="195732at2"/>
<protein>
    <recommendedName>
        <fullName evidence="3">Cellulose-binding protein</fullName>
    </recommendedName>
</protein>
<dbReference type="SUPFAM" id="SSF53850">
    <property type="entry name" value="Periplasmic binding protein-like II"/>
    <property type="match status" value="1"/>
</dbReference>
<gene>
    <name evidence="1" type="ORF">PES01_04860</name>
</gene>
<sequence>MPVYFLSLFLNLAEPLQFGTNASLSTPDNAVDQVQCILHNMNAPFELQALPWLRARREVKEKRLDGYFTTHLTSEMSHYGQLSSPIFLENWYWFTHPKSISKDPSKLRYGVVHGSYQANWFKTQKITSLVEVNSLQEIVNVLHHHRVDKVLLDLDDFNLAANNLKIDPSIYKKAFYRYVPLGLFAANKLIDAHPKFLERFDETIPQCAPDPFSLSHTEKEQILAKLFSATEQLISAPLVVEAVRQSNNKKIAQVQIYKQDKIWIEEVKNNNPTAANKMLKQPVSQYLKSWQMQFNGVITEVIVADKQGKNVAISKITSDYYQADETKFNQIFNKQLNYHFDFVEYDASTHHFQVQMSVPIKNKAEHHSGVIILGVDVEKALLSLNKSL</sequence>
<dbReference type="Proteomes" id="UP000321419">
    <property type="component" value="Unassembled WGS sequence"/>
</dbReference>
<evidence type="ECO:0000313" key="1">
    <source>
        <dbReference type="EMBL" id="GEK53641.1"/>
    </source>
</evidence>
<dbReference type="Gene3D" id="3.40.190.10">
    <property type="entry name" value="Periplasmic binding protein-like II"/>
    <property type="match status" value="2"/>
</dbReference>
<dbReference type="EMBL" id="BJUM01000004">
    <property type="protein sequence ID" value="GEK53641.1"/>
    <property type="molecule type" value="Genomic_DNA"/>
</dbReference>